<comment type="caution">
    <text evidence="1">The sequence shown here is derived from an EMBL/GenBank/DDBJ whole genome shotgun (WGS) entry which is preliminary data.</text>
</comment>
<reference evidence="1" key="1">
    <citation type="journal article" date="2014" name="Front. Microbiol.">
        <title>High frequency of phylogenetically diverse reductive dehalogenase-homologous genes in deep subseafloor sedimentary metagenomes.</title>
        <authorList>
            <person name="Kawai M."/>
            <person name="Futagami T."/>
            <person name="Toyoda A."/>
            <person name="Takaki Y."/>
            <person name="Nishi S."/>
            <person name="Hori S."/>
            <person name="Arai W."/>
            <person name="Tsubouchi T."/>
            <person name="Morono Y."/>
            <person name="Uchiyama I."/>
            <person name="Ito T."/>
            <person name="Fujiyama A."/>
            <person name="Inagaki F."/>
            <person name="Takami H."/>
        </authorList>
    </citation>
    <scope>NUCLEOTIDE SEQUENCE</scope>
    <source>
        <strain evidence="1">Expedition CK06-06</strain>
    </source>
</reference>
<dbReference type="AlphaFoldDB" id="X0X6R9"/>
<protein>
    <submittedName>
        <fullName evidence="1">Uncharacterized protein</fullName>
    </submittedName>
</protein>
<name>X0X6R9_9ZZZZ</name>
<accession>X0X6R9</accession>
<sequence length="82" mass="9405">MPCTPAQIKKLTDLKMPDRKSKKDAKPLFNSIVFFVTDEEKKIIEEAISKLAEQVKGEKTKAAKRSAALMILIEYFIKHVKR</sequence>
<dbReference type="EMBL" id="BARS01040014">
    <property type="protein sequence ID" value="GAG31077.1"/>
    <property type="molecule type" value="Genomic_DNA"/>
</dbReference>
<evidence type="ECO:0000313" key="1">
    <source>
        <dbReference type="EMBL" id="GAG31077.1"/>
    </source>
</evidence>
<gene>
    <name evidence="1" type="ORF">S01H1_61058</name>
</gene>
<proteinExistence type="predicted"/>
<organism evidence="1">
    <name type="scientific">marine sediment metagenome</name>
    <dbReference type="NCBI Taxonomy" id="412755"/>
    <lineage>
        <taxon>unclassified sequences</taxon>
        <taxon>metagenomes</taxon>
        <taxon>ecological metagenomes</taxon>
    </lineage>
</organism>